<reference evidence="3" key="1">
    <citation type="journal article" date="2019" name="Int. J. Syst. Evol. Microbiol.">
        <title>The Global Catalogue of Microorganisms (GCM) 10K type strain sequencing project: providing services to taxonomists for standard genome sequencing and annotation.</title>
        <authorList>
            <consortium name="The Broad Institute Genomics Platform"/>
            <consortium name="The Broad Institute Genome Sequencing Center for Infectious Disease"/>
            <person name="Wu L."/>
            <person name="Ma J."/>
        </authorList>
    </citation>
    <scope>NUCLEOTIDE SEQUENCE [LARGE SCALE GENOMIC DNA]</scope>
    <source>
        <strain evidence="3">JCM 17986</strain>
    </source>
</reference>
<name>A0ABP9I4T1_9ACTN</name>
<evidence type="ECO:0000256" key="1">
    <source>
        <dbReference type="SAM" id="MobiDB-lite"/>
    </source>
</evidence>
<protein>
    <submittedName>
        <fullName evidence="2">Uncharacterized protein</fullName>
    </submittedName>
</protein>
<evidence type="ECO:0000313" key="2">
    <source>
        <dbReference type="EMBL" id="GAA4988278.1"/>
    </source>
</evidence>
<accession>A0ABP9I4T1</accession>
<feature type="compositionally biased region" description="Low complexity" evidence="1">
    <location>
        <begin position="25"/>
        <end position="35"/>
    </location>
</feature>
<gene>
    <name evidence="2" type="ORF">GCM10023205_69020</name>
</gene>
<sequence>MDSSERGNPGGARVDKDGECNSTTAARGARRPPGAVLEDSRAGRTQPEPAGVPRPRRSVRGETGQERENRAAPDPLRDETSAGAADSRKISGESCNAAGARDVQGSAGIAREADLLAAETVDGAAVPGTARTEPVRPDEVAMTRTLDAYAIRLAALKAYDITGVRPRELHRYRAYGEVPDGLSEEIVQRAQKIVEEERARLLRLAGS</sequence>
<feature type="compositionally biased region" description="Basic and acidic residues" evidence="1">
    <location>
        <begin position="59"/>
        <end position="91"/>
    </location>
</feature>
<keyword evidence="3" id="KW-1185">Reference proteome</keyword>
<proteinExistence type="predicted"/>
<feature type="region of interest" description="Disordered" evidence="1">
    <location>
        <begin position="1"/>
        <end position="104"/>
    </location>
</feature>
<evidence type="ECO:0000313" key="3">
    <source>
        <dbReference type="Proteomes" id="UP001500466"/>
    </source>
</evidence>
<organism evidence="2 3">
    <name type="scientific">Yinghuangia aomiensis</name>
    <dbReference type="NCBI Taxonomy" id="676205"/>
    <lineage>
        <taxon>Bacteria</taxon>
        <taxon>Bacillati</taxon>
        <taxon>Actinomycetota</taxon>
        <taxon>Actinomycetes</taxon>
        <taxon>Kitasatosporales</taxon>
        <taxon>Streptomycetaceae</taxon>
        <taxon>Yinghuangia</taxon>
    </lineage>
</organism>
<comment type="caution">
    <text evidence="2">The sequence shown here is derived from an EMBL/GenBank/DDBJ whole genome shotgun (WGS) entry which is preliminary data.</text>
</comment>
<dbReference type="EMBL" id="BAABHS010000035">
    <property type="protein sequence ID" value="GAA4988278.1"/>
    <property type="molecule type" value="Genomic_DNA"/>
</dbReference>
<dbReference type="Proteomes" id="UP001500466">
    <property type="component" value="Unassembled WGS sequence"/>
</dbReference>